<accession>A0A6G0XKU3</accession>
<dbReference type="VEuPathDB" id="FungiDB:AeMF1_005668"/>
<feature type="compositionally biased region" description="Basic and acidic residues" evidence="1">
    <location>
        <begin position="668"/>
        <end position="683"/>
    </location>
</feature>
<reference evidence="3 4" key="1">
    <citation type="submission" date="2019-07" db="EMBL/GenBank/DDBJ databases">
        <title>Genomics analysis of Aphanomyces spp. identifies a new class of oomycete effector associated with host adaptation.</title>
        <authorList>
            <person name="Gaulin E."/>
        </authorList>
    </citation>
    <scope>NUCLEOTIDE SEQUENCE [LARGE SCALE GENOMIC DNA]</scope>
    <source>
        <strain evidence="3 4">ATCC 201684</strain>
    </source>
</reference>
<feature type="transmembrane region" description="Helical" evidence="2">
    <location>
        <begin position="106"/>
        <end position="126"/>
    </location>
</feature>
<feature type="transmembrane region" description="Helical" evidence="2">
    <location>
        <begin position="31"/>
        <end position="54"/>
    </location>
</feature>
<evidence type="ECO:0000256" key="1">
    <source>
        <dbReference type="SAM" id="MobiDB-lite"/>
    </source>
</evidence>
<feature type="compositionally biased region" description="Basic and acidic residues" evidence="1">
    <location>
        <begin position="370"/>
        <end position="403"/>
    </location>
</feature>
<feature type="region of interest" description="Disordered" evidence="1">
    <location>
        <begin position="649"/>
        <end position="683"/>
    </location>
</feature>
<feature type="transmembrane region" description="Helical" evidence="2">
    <location>
        <begin position="75"/>
        <end position="94"/>
    </location>
</feature>
<feature type="region of interest" description="Disordered" evidence="1">
    <location>
        <begin position="370"/>
        <end position="404"/>
    </location>
</feature>
<feature type="transmembrane region" description="Helical" evidence="2">
    <location>
        <begin position="421"/>
        <end position="444"/>
    </location>
</feature>
<evidence type="ECO:0000256" key="2">
    <source>
        <dbReference type="SAM" id="Phobius"/>
    </source>
</evidence>
<evidence type="ECO:0000313" key="3">
    <source>
        <dbReference type="EMBL" id="KAF0741038.1"/>
    </source>
</evidence>
<sequence>MSLAADVVRQLAGSWSEKNSLFRVGENISEWLVMLLMFLVVLGVILFEQVWHWLGHKLQPYPKYHEMMHKITSELMILGMLGLIVHLLSEAYVIDYYSKPVKAFKIADQTIFFVAVALIVQALLIFQVMKQKNIMTDQIELVSSGYIYKKAKEALNKDNYANWFQYAAKKRRALKVMRHKLLRRFFLKTYKLPDMFQFSWYLRMNQDSQIEHLIEVELTQWMILLLVWCGFIACHKGIEKGLTQHADDEPPVYVRVYVFLVFELILSAAMLVMWLYIKKCMNAIYSHLGIYHNKDVLGKMRECAIEEHKYKEDHDQALKQLEQLHYDMDLHAHGHRFFLAADQGVQLLSLACGSCCSYAKKVVHIGHSDRHDEHAAHAEEGHHDAHDDHHGDHGGGHGHHEPQKTLSDLTPIRLPFFSRKLLHYVLKTCLMLNGLYVAMAMNSIGYLLDDVPDLDATVAFFLVFTPLVFNSFVIGPRVMLRFMTLSTVWTLNPDNVSQTVGQYLSTIENKTQMVESIKSFMAKKHKTINDLREDLEKNGGKKDYIDIETFRLVLAHYGFHVSIFRFNAMIRLVFKTKGTHVNYEQLLSLLEGDVNVCVDQTIDKLDESVRFSTDSYDFMEDENDGVTDKFRAMETVSVDLDSRPQLQPLQYTSSQGDEDFTTPSADGDLIHGDATYSEHKSNL</sequence>
<keyword evidence="2" id="KW-0812">Transmembrane</keyword>
<name>A0A6G0XKU3_9STRA</name>
<dbReference type="Proteomes" id="UP000481153">
    <property type="component" value="Unassembled WGS sequence"/>
</dbReference>
<keyword evidence="2" id="KW-0472">Membrane</keyword>
<keyword evidence="2" id="KW-1133">Transmembrane helix</keyword>
<dbReference type="AlphaFoldDB" id="A0A6G0XKU3"/>
<comment type="caution">
    <text evidence="3">The sequence shown here is derived from an EMBL/GenBank/DDBJ whole genome shotgun (WGS) entry which is preliminary data.</text>
</comment>
<gene>
    <name evidence="3" type="ORF">Ae201684_003610</name>
</gene>
<evidence type="ECO:0008006" key="5">
    <source>
        <dbReference type="Google" id="ProtNLM"/>
    </source>
</evidence>
<keyword evidence="4" id="KW-1185">Reference proteome</keyword>
<feature type="transmembrane region" description="Helical" evidence="2">
    <location>
        <begin position="213"/>
        <end position="233"/>
    </location>
</feature>
<evidence type="ECO:0000313" key="4">
    <source>
        <dbReference type="Proteomes" id="UP000481153"/>
    </source>
</evidence>
<feature type="transmembrane region" description="Helical" evidence="2">
    <location>
        <begin position="253"/>
        <end position="277"/>
    </location>
</feature>
<dbReference type="EMBL" id="VJMJ01000041">
    <property type="protein sequence ID" value="KAF0741038.1"/>
    <property type="molecule type" value="Genomic_DNA"/>
</dbReference>
<organism evidence="3 4">
    <name type="scientific">Aphanomyces euteiches</name>
    <dbReference type="NCBI Taxonomy" id="100861"/>
    <lineage>
        <taxon>Eukaryota</taxon>
        <taxon>Sar</taxon>
        <taxon>Stramenopiles</taxon>
        <taxon>Oomycota</taxon>
        <taxon>Saprolegniomycetes</taxon>
        <taxon>Saprolegniales</taxon>
        <taxon>Verrucalvaceae</taxon>
        <taxon>Aphanomyces</taxon>
    </lineage>
</organism>
<protein>
    <recommendedName>
        <fullName evidence="5">EF-hand domain-containing protein</fullName>
    </recommendedName>
</protein>
<proteinExistence type="predicted"/>
<feature type="transmembrane region" description="Helical" evidence="2">
    <location>
        <begin position="456"/>
        <end position="475"/>
    </location>
</feature>